<protein>
    <submittedName>
        <fullName evidence="1">DUF5522 domain-containing protein</fullName>
    </submittedName>
</protein>
<gene>
    <name evidence="1" type="ORF">NG653_13895</name>
</gene>
<dbReference type="Proteomes" id="UP001206312">
    <property type="component" value="Unassembled WGS sequence"/>
</dbReference>
<dbReference type="RefSeq" id="WP_252742324.1">
    <property type="nucleotide sequence ID" value="NZ_JAMXIB010000016.1"/>
</dbReference>
<organism evidence="1 2">
    <name type="scientific">Robiginitalea marina</name>
    <dbReference type="NCBI Taxonomy" id="2954105"/>
    <lineage>
        <taxon>Bacteria</taxon>
        <taxon>Pseudomonadati</taxon>
        <taxon>Bacteroidota</taxon>
        <taxon>Flavobacteriia</taxon>
        <taxon>Flavobacteriales</taxon>
        <taxon>Flavobacteriaceae</taxon>
        <taxon>Robiginitalea</taxon>
    </lineage>
</organism>
<dbReference type="EMBL" id="JAMXIB010000016">
    <property type="protein sequence ID" value="MCO5725952.1"/>
    <property type="molecule type" value="Genomic_DNA"/>
</dbReference>
<keyword evidence="2" id="KW-1185">Reference proteome</keyword>
<dbReference type="InterPro" id="IPR040807">
    <property type="entry name" value="DUF5522"/>
</dbReference>
<reference evidence="1 2" key="1">
    <citation type="submission" date="2022-06" db="EMBL/GenBank/DDBJ databases">
        <authorList>
            <person name="Xuan X."/>
        </authorList>
    </citation>
    <scope>NUCLEOTIDE SEQUENCE [LARGE SCALE GENOMIC DNA]</scope>
    <source>
        <strain evidence="1 2">2V75</strain>
    </source>
</reference>
<accession>A0ABT1B228</accession>
<evidence type="ECO:0000313" key="1">
    <source>
        <dbReference type="EMBL" id="MCO5725952.1"/>
    </source>
</evidence>
<proteinExistence type="predicted"/>
<dbReference type="Pfam" id="PF17653">
    <property type="entry name" value="DUF5522"/>
    <property type="match status" value="1"/>
</dbReference>
<comment type="caution">
    <text evidence="1">The sequence shown here is derived from an EMBL/GenBank/DDBJ whole genome shotgun (WGS) entry which is preliminary data.</text>
</comment>
<name>A0ABT1B228_9FLAO</name>
<sequence length="57" mass="6990">MSYKREQIPLEEGDYYWTPEGYRVFTAQYLLKRGYCCESGCRHCPYGYDPKLQRRRK</sequence>
<evidence type="ECO:0000313" key="2">
    <source>
        <dbReference type="Proteomes" id="UP001206312"/>
    </source>
</evidence>